<gene>
    <name evidence="2" type="ORF">CSSPJE1EN2_LOCUS9331</name>
</gene>
<evidence type="ECO:0000256" key="1">
    <source>
        <dbReference type="SAM" id="MobiDB-lite"/>
    </source>
</evidence>
<feature type="compositionally biased region" description="Low complexity" evidence="1">
    <location>
        <begin position="130"/>
        <end position="141"/>
    </location>
</feature>
<organism evidence="2 3">
    <name type="scientific">Sphagnum jensenii</name>
    <dbReference type="NCBI Taxonomy" id="128206"/>
    <lineage>
        <taxon>Eukaryota</taxon>
        <taxon>Viridiplantae</taxon>
        <taxon>Streptophyta</taxon>
        <taxon>Embryophyta</taxon>
        <taxon>Bryophyta</taxon>
        <taxon>Sphagnophytina</taxon>
        <taxon>Sphagnopsida</taxon>
        <taxon>Sphagnales</taxon>
        <taxon>Sphagnaceae</taxon>
        <taxon>Sphagnum</taxon>
    </lineage>
</organism>
<proteinExistence type="predicted"/>
<evidence type="ECO:0000313" key="3">
    <source>
        <dbReference type="Proteomes" id="UP001497522"/>
    </source>
</evidence>
<name>A0ABP1AVI1_9BRYO</name>
<dbReference type="Proteomes" id="UP001497522">
    <property type="component" value="Chromosome 16"/>
</dbReference>
<feature type="compositionally biased region" description="Basic residues" evidence="1">
    <location>
        <begin position="72"/>
        <end position="84"/>
    </location>
</feature>
<dbReference type="EMBL" id="OZ023717">
    <property type="protein sequence ID" value="CAK9866336.1"/>
    <property type="molecule type" value="Genomic_DNA"/>
</dbReference>
<feature type="region of interest" description="Disordered" evidence="1">
    <location>
        <begin position="42"/>
        <end position="141"/>
    </location>
</feature>
<sequence length="141" mass="15860">MHSPPAALENERLLLRRRRILPKKEWKRFPYPRKYYGDCLPTPAAPSARVNTPSCRRRASQETSRVQERLARGSKRKLRKRLPYPRKYYGDRLPTPAAPSALVKHSIMSEESESGNVESPGASCMREQAEASGAAAAAKAE</sequence>
<evidence type="ECO:0000313" key="2">
    <source>
        <dbReference type="EMBL" id="CAK9866336.1"/>
    </source>
</evidence>
<reference evidence="2" key="1">
    <citation type="submission" date="2024-03" db="EMBL/GenBank/DDBJ databases">
        <authorList>
            <consortium name="ELIXIR-Norway"/>
            <consortium name="Elixir Norway"/>
        </authorList>
    </citation>
    <scope>NUCLEOTIDE SEQUENCE</scope>
</reference>
<keyword evidence="3" id="KW-1185">Reference proteome</keyword>
<accession>A0ABP1AVI1</accession>
<protein>
    <submittedName>
        <fullName evidence="2">Uncharacterized protein</fullName>
    </submittedName>
</protein>